<comment type="caution">
    <text evidence="2">The sequence shown here is derived from an EMBL/GenBank/DDBJ whole genome shotgun (WGS) entry which is preliminary data.</text>
</comment>
<organism evidence="2 3">
    <name type="scientific">Trinickia dabaoshanensis</name>
    <dbReference type="NCBI Taxonomy" id="564714"/>
    <lineage>
        <taxon>Bacteria</taxon>
        <taxon>Pseudomonadati</taxon>
        <taxon>Pseudomonadota</taxon>
        <taxon>Betaproteobacteria</taxon>
        <taxon>Burkholderiales</taxon>
        <taxon>Burkholderiaceae</taxon>
        <taxon>Trinickia</taxon>
    </lineage>
</organism>
<evidence type="ECO:0000313" key="2">
    <source>
        <dbReference type="EMBL" id="PMS16468.1"/>
    </source>
</evidence>
<accession>A0A2N7VH38</accession>
<keyword evidence="3" id="KW-1185">Reference proteome</keyword>
<proteinExistence type="predicted"/>
<dbReference type="EMBL" id="PNYA01000024">
    <property type="protein sequence ID" value="PMS16468.1"/>
    <property type="molecule type" value="Genomic_DNA"/>
</dbReference>
<protein>
    <submittedName>
        <fullName evidence="2">Uncharacterized protein</fullName>
    </submittedName>
</protein>
<gene>
    <name evidence="2" type="ORF">C0Z18_23145</name>
</gene>
<evidence type="ECO:0000256" key="1">
    <source>
        <dbReference type="SAM" id="Phobius"/>
    </source>
</evidence>
<keyword evidence="1" id="KW-0812">Transmembrane</keyword>
<dbReference type="Proteomes" id="UP000235616">
    <property type="component" value="Unassembled WGS sequence"/>
</dbReference>
<feature type="transmembrane region" description="Helical" evidence="1">
    <location>
        <begin position="41"/>
        <end position="70"/>
    </location>
</feature>
<evidence type="ECO:0000313" key="3">
    <source>
        <dbReference type="Proteomes" id="UP000235616"/>
    </source>
</evidence>
<sequence length="150" mass="16265">MNLDTRVYLDRTFHGNIARTSDNKSDHILMNGQSNRTPAQWAVTICAIATTAVCAIGVAAAGLSLLIFPMMFDSPGSEHNRWLWNVAAAPLVYVLAFCISLQWSMQAIKQGSSRAFGLALLTQGIGAGWVALSWGLLQYFCNGNFSCAHP</sequence>
<keyword evidence="1" id="KW-0472">Membrane</keyword>
<keyword evidence="1" id="KW-1133">Transmembrane helix</keyword>
<feature type="transmembrane region" description="Helical" evidence="1">
    <location>
        <begin position="115"/>
        <end position="137"/>
    </location>
</feature>
<name>A0A2N7VH38_9BURK</name>
<feature type="transmembrane region" description="Helical" evidence="1">
    <location>
        <begin position="82"/>
        <end position="103"/>
    </location>
</feature>
<reference evidence="2 3" key="1">
    <citation type="submission" date="2018-01" db="EMBL/GenBank/DDBJ databases">
        <title>Whole genome analyses suggest that Burkholderia sensu lato contains two further novel genera in the rhizoxinica-symbiotica group Mycetohabitans gen. nov., and Trinickia gen. nov.: implications for the evolution of diazotrophy and nodulation in the Burkholderiaceae.</title>
        <authorList>
            <person name="Estrada-de los Santos P."/>
            <person name="Palmer M."/>
            <person name="Chavez-Ramirez B."/>
            <person name="Beukes C."/>
            <person name="Steenkamp E.T."/>
            <person name="Hirsch A.M."/>
            <person name="Manyaka P."/>
            <person name="Maluk M."/>
            <person name="Lafos M."/>
            <person name="Crook M."/>
            <person name="Gross E."/>
            <person name="Simon M.F."/>
            <person name="Bueno dos Reis Junior F."/>
            <person name="Poole P.S."/>
            <person name="Venter S.N."/>
            <person name="James E.K."/>
        </authorList>
    </citation>
    <scope>NUCLEOTIDE SEQUENCE [LARGE SCALE GENOMIC DNA]</scope>
    <source>
        <strain evidence="2 3">GIMN1.004</strain>
    </source>
</reference>
<dbReference type="AlphaFoldDB" id="A0A2N7VH38"/>